<feature type="compositionally biased region" description="Low complexity" evidence="1">
    <location>
        <begin position="124"/>
        <end position="153"/>
    </location>
</feature>
<feature type="compositionally biased region" description="Low complexity" evidence="1">
    <location>
        <begin position="42"/>
        <end position="58"/>
    </location>
</feature>
<gene>
    <name evidence="3" type="ORF">FHR82_003003</name>
</gene>
<feature type="transmembrane region" description="Helical" evidence="2">
    <location>
        <begin position="206"/>
        <end position="227"/>
    </location>
</feature>
<proteinExistence type="predicted"/>
<evidence type="ECO:0000256" key="2">
    <source>
        <dbReference type="SAM" id="Phobius"/>
    </source>
</evidence>
<evidence type="ECO:0000313" key="4">
    <source>
        <dbReference type="Proteomes" id="UP000520767"/>
    </source>
</evidence>
<evidence type="ECO:0000256" key="1">
    <source>
        <dbReference type="SAM" id="MobiDB-lite"/>
    </source>
</evidence>
<reference evidence="3 4" key="1">
    <citation type="submission" date="2020-08" db="EMBL/GenBank/DDBJ databases">
        <title>Genomic Encyclopedia of Type Strains, Phase III (KMG-III): the genomes of soil and plant-associated and newly described type strains.</title>
        <authorList>
            <person name="Whitman W."/>
        </authorList>
    </citation>
    <scope>NUCLEOTIDE SEQUENCE [LARGE SCALE GENOMIC DNA]</scope>
    <source>
        <strain evidence="3 4">CECT 8960</strain>
    </source>
</reference>
<protein>
    <recommendedName>
        <fullName evidence="5">SHOCT domain-containing protein</fullName>
    </recommendedName>
</protein>
<dbReference type="Proteomes" id="UP000520767">
    <property type="component" value="Unassembled WGS sequence"/>
</dbReference>
<organism evidence="3 4">
    <name type="scientific">Actinophytocola algeriensis</name>
    <dbReference type="NCBI Taxonomy" id="1768010"/>
    <lineage>
        <taxon>Bacteria</taxon>
        <taxon>Bacillati</taxon>
        <taxon>Actinomycetota</taxon>
        <taxon>Actinomycetes</taxon>
        <taxon>Pseudonocardiales</taxon>
        <taxon>Pseudonocardiaceae</taxon>
    </lineage>
</organism>
<evidence type="ECO:0000313" key="3">
    <source>
        <dbReference type="EMBL" id="MBB4906783.1"/>
    </source>
</evidence>
<feature type="region of interest" description="Disordered" evidence="1">
    <location>
        <begin position="233"/>
        <end position="252"/>
    </location>
</feature>
<dbReference type="EMBL" id="JACHJQ010000003">
    <property type="protein sequence ID" value="MBB4906783.1"/>
    <property type="molecule type" value="Genomic_DNA"/>
</dbReference>
<keyword evidence="2" id="KW-1133">Transmembrane helix</keyword>
<feature type="region of interest" description="Disordered" evidence="1">
    <location>
        <begin position="41"/>
        <end position="153"/>
    </location>
</feature>
<keyword evidence="2" id="KW-0812">Transmembrane</keyword>
<keyword evidence="4" id="KW-1185">Reference proteome</keyword>
<feature type="compositionally biased region" description="Polar residues" evidence="1">
    <location>
        <begin position="235"/>
        <end position="244"/>
    </location>
</feature>
<dbReference type="AlphaFoldDB" id="A0A7W7Q4P4"/>
<comment type="caution">
    <text evidence="3">The sequence shown here is derived from an EMBL/GenBank/DDBJ whole genome shotgun (WGS) entry which is preliminary data.</text>
</comment>
<accession>A0A7W7Q4P4</accession>
<name>A0A7W7Q4P4_9PSEU</name>
<evidence type="ECO:0008006" key="5">
    <source>
        <dbReference type="Google" id="ProtNLM"/>
    </source>
</evidence>
<keyword evidence="2" id="KW-0472">Membrane</keyword>
<sequence length="408" mass="42463">MDSTQLKGHRMTWQEELRQLDSALAGGELSANEYRKRRDEILAAASSAQPPSPLLGAPAEPPPAQADNGDQAGDQAEVTQIVNVEESEADQTQIIDAATMTGVKAGGNGNGGDNNADADAERTQAVAAKVQPALPAQPAAQQPAPQQAAPQQPVWATQLPEPNASAGMYPPPPQAIPGMPGPTVTPHDAQDLFTSNKPPRGSKKPLLIGLVVLVVLALAGGAVWFFGFSGDDDPQNTAEQTSTPAEPAPEPVDITKIELPGKPADNGGEMDIARAGELKVLAPAEAALIADAGADTVVYSGTAEGDYRYLLYAYNTADQKAAEELTGNLLDIQKQLGFEDTEVGEVPDSVHVSTVSNPQASAMRGVYTYGDTTIQLSVLQVPAGGIDELRVQFQRAMTAVTDAAPPGN</sequence>